<dbReference type="EMBL" id="AP021875">
    <property type="protein sequence ID" value="BBO74534.1"/>
    <property type="molecule type" value="Genomic_DNA"/>
</dbReference>
<keyword evidence="1" id="KW-0812">Transmembrane</keyword>
<sequence>MTVNENGFAVNPVAATIFLGLVLIVITYSVLDQSGALHRLGPYGPLLPMLVIAWLLVGIYFVAKRLKRRSARIRIKGPLFMRSLMDDCLERTCGMLKKRLEAPEISSTRILNDILTDKMLHICTTDCLRFSDIRRQIEGSGMKGTRDLEFSCLFQTEVEYGKRELPGEIRQVADTVARSRPDLEELLERLKNAHRNLCAGTGDILTLLPPDPKKVERLRADHRYRPPTPQRAKRMAFALETLAYLKATRHENVNPMDRRRYDTVAAEIIPWLADAVNVYKSAWQDLVDAYEEPRHDHENP</sequence>
<evidence type="ECO:0000313" key="2">
    <source>
        <dbReference type="EMBL" id="BBO74534.1"/>
    </source>
</evidence>
<feature type="transmembrane region" description="Helical" evidence="1">
    <location>
        <begin position="43"/>
        <end position="63"/>
    </location>
</feature>
<dbReference type="AlphaFoldDB" id="A0A5K7Z7T2"/>
<gene>
    <name evidence="2" type="ORF">DSCW_19510</name>
</gene>
<protein>
    <submittedName>
        <fullName evidence="2">Uncharacterized protein</fullName>
    </submittedName>
</protein>
<proteinExistence type="predicted"/>
<keyword evidence="3" id="KW-1185">Reference proteome</keyword>
<organism evidence="2 3">
    <name type="scientific">Desulfosarcina widdelii</name>
    <dbReference type="NCBI Taxonomy" id="947919"/>
    <lineage>
        <taxon>Bacteria</taxon>
        <taxon>Pseudomonadati</taxon>
        <taxon>Thermodesulfobacteriota</taxon>
        <taxon>Desulfobacteria</taxon>
        <taxon>Desulfobacterales</taxon>
        <taxon>Desulfosarcinaceae</taxon>
        <taxon>Desulfosarcina</taxon>
    </lineage>
</organism>
<keyword evidence="1" id="KW-0472">Membrane</keyword>
<keyword evidence="1" id="KW-1133">Transmembrane helix</keyword>
<dbReference type="KEGG" id="dwd:DSCW_19510"/>
<feature type="transmembrane region" description="Helical" evidence="1">
    <location>
        <begin position="12"/>
        <end position="31"/>
    </location>
</feature>
<evidence type="ECO:0000256" key="1">
    <source>
        <dbReference type="SAM" id="Phobius"/>
    </source>
</evidence>
<reference evidence="2 3" key="1">
    <citation type="submission" date="2019-11" db="EMBL/GenBank/DDBJ databases">
        <title>Comparative genomics of hydrocarbon-degrading Desulfosarcina strains.</title>
        <authorList>
            <person name="Watanabe M."/>
            <person name="Kojima H."/>
            <person name="Fukui M."/>
        </authorList>
    </citation>
    <scope>NUCLEOTIDE SEQUENCE [LARGE SCALE GENOMIC DNA]</scope>
    <source>
        <strain evidence="2 3">PP31</strain>
    </source>
</reference>
<accession>A0A5K7Z7T2</accession>
<evidence type="ECO:0000313" key="3">
    <source>
        <dbReference type="Proteomes" id="UP000427769"/>
    </source>
</evidence>
<dbReference type="Proteomes" id="UP000427769">
    <property type="component" value="Chromosome"/>
</dbReference>
<name>A0A5K7Z7T2_9BACT</name>